<reference evidence="4" key="1">
    <citation type="journal article" date="2019" name="Int. J. Syst. Evol. Microbiol.">
        <title>The Global Catalogue of Microorganisms (GCM) 10K type strain sequencing project: providing services to taxonomists for standard genome sequencing and annotation.</title>
        <authorList>
            <consortium name="The Broad Institute Genomics Platform"/>
            <consortium name="The Broad Institute Genome Sequencing Center for Infectious Disease"/>
            <person name="Wu L."/>
            <person name="Ma J."/>
        </authorList>
    </citation>
    <scope>NUCLEOTIDE SEQUENCE [LARGE SCALE GENOMIC DNA]</scope>
    <source>
        <strain evidence="4">JCM 10411</strain>
    </source>
</reference>
<dbReference type="RefSeq" id="WP_381371439.1">
    <property type="nucleotide sequence ID" value="NZ_JBHSOA010000139.1"/>
</dbReference>
<comment type="caution">
    <text evidence="3">The sequence shown here is derived from an EMBL/GenBank/DDBJ whole genome shotgun (WGS) entry which is preliminary data.</text>
</comment>
<feature type="signal peptide" evidence="2">
    <location>
        <begin position="1"/>
        <end position="24"/>
    </location>
</feature>
<keyword evidence="4" id="KW-1185">Reference proteome</keyword>
<sequence>MRKSLVVALCALALAGAGVTPAVAAAPTPTGADTDTATGTGAGTGSGSTAVLDLVDGIAGTAADTLSGLTGPKAAAVNFAGTVSLSNCSGSVVRLPQSASSDPALVLTNGHCLESGFPAAGEVLVDRASSRTFGLLNSAGTRVATLRANRLVYATMTDTDAAVYRLSTSYAQIKSTYGIDPLTLDSARPAAGTAISVVSGYWKRIYTCSVDGFAYRLKEGNWTWKDSVRYTPACDTIGGTSGSPVVDVATGKVVAVNNTGNEDGARCTVNNPCEVDANGAVTVRQGINYAQQTYPFTACFGAGSRLDLGASGCTLPKP</sequence>
<keyword evidence="2" id="KW-0732">Signal</keyword>
<gene>
    <name evidence="3" type="ORF">ACFPZI_36410</name>
</gene>
<dbReference type="Gene3D" id="2.40.10.10">
    <property type="entry name" value="Trypsin-like serine proteases"/>
    <property type="match status" value="2"/>
</dbReference>
<dbReference type="EMBL" id="JBHSOA010000139">
    <property type="protein sequence ID" value="MFC5857036.1"/>
    <property type="molecule type" value="Genomic_DNA"/>
</dbReference>
<organism evidence="3 4">
    <name type="scientific">Streptomyces chlorus</name>
    <dbReference type="NCBI Taxonomy" id="887452"/>
    <lineage>
        <taxon>Bacteria</taxon>
        <taxon>Bacillati</taxon>
        <taxon>Actinomycetota</taxon>
        <taxon>Actinomycetes</taxon>
        <taxon>Kitasatosporales</taxon>
        <taxon>Streptomycetaceae</taxon>
        <taxon>Streptomyces</taxon>
    </lineage>
</organism>
<proteinExistence type="predicted"/>
<dbReference type="Pfam" id="PF13365">
    <property type="entry name" value="Trypsin_2"/>
    <property type="match status" value="1"/>
</dbReference>
<accession>A0ABW1EBC3</accession>
<feature type="compositionally biased region" description="Low complexity" evidence="1">
    <location>
        <begin position="24"/>
        <end position="39"/>
    </location>
</feature>
<dbReference type="Proteomes" id="UP001596180">
    <property type="component" value="Unassembled WGS sequence"/>
</dbReference>
<feature type="chain" id="PRO_5046714179" evidence="2">
    <location>
        <begin position="25"/>
        <end position="318"/>
    </location>
</feature>
<dbReference type="InterPro" id="IPR043504">
    <property type="entry name" value="Peptidase_S1_PA_chymotrypsin"/>
</dbReference>
<dbReference type="InterPro" id="IPR009003">
    <property type="entry name" value="Peptidase_S1_PA"/>
</dbReference>
<protein>
    <submittedName>
        <fullName evidence="3">Trypsin-like peptidase domain-containing protein</fullName>
    </submittedName>
</protein>
<evidence type="ECO:0000313" key="4">
    <source>
        <dbReference type="Proteomes" id="UP001596180"/>
    </source>
</evidence>
<dbReference type="SUPFAM" id="SSF50494">
    <property type="entry name" value="Trypsin-like serine proteases"/>
    <property type="match status" value="1"/>
</dbReference>
<evidence type="ECO:0000313" key="3">
    <source>
        <dbReference type="EMBL" id="MFC5857036.1"/>
    </source>
</evidence>
<evidence type="ECO:0000256" key="2">
    <source>
        <dbReference type="SAM" id="SignalP"/>
    </source>
</evidence>
<evidence type="ECO:0000256" key="1">
    <source>
        <dbReference type="SAM" id="MobiDB-lite"/>
    </source>
</evidence>
<name>A0ABW1EBC3_9ACTN</name>
<feature type="region of interest" description="Disordered" evidence="1">
    <location>
        <begin position="24"/>
        <end position="43"/>
    </location>
</feature>